<reference evidence="2" key="1">
    <citation type="submission" date="2022-10" db="EMBL/GenBank/DDBJ databases">
        <authorList>
            <person name="Koch H."/>
        </authorList>
    </citation>
    <scope>NUCLEOTIDE SEQUENCE</scope>
    <source>
        <strain evidence="2">DNF</strain>
    </source>
</reference>
<evidence type="ECO:0000256" key="1">
    <source>
        <dbReference type="ARBA" id="ARBA00022729"/>
    </source>
</evidence>
<dbReference type="Proteomes" id="UP001179121">
    <property type="component" value="Chromosome"/>
</dbReference>
<keyword evidence="1" id="KW-0732">Signal</keyword>
<dbReference type="RefSeq" id="WP_289266982.1">
    <property type="nucleotide sequence ID" value="NZ_OX365700.1"/>
</dbReference>
<name>A0AA86MVV4_9BACT</name>
<accession>A0AA86MVV4</accession>
<protein>
    <submittedName>
        <fullName evidence="2">Uncharacterized protein</fullName>
    </submittedName>
</protein>
<proteinExistence type="predicted"/>
<gene>
    <name evidence="2" type="ORF">DNFV4_00389</name>
</gene>
<dbReference type="AlphaFoldDB" id="A0AA86MVV4"/>
<organism evidence="2 3">
    <name type="scientific">Nitrospira tepida</name>
    <dbReference type="NCBI Taxonomy" id="2973512"/>
    <lineage>
        <taxon>Bacteria</taxon>
        <taxon>Pseudomonadati</taxon>
        <taxon>Nitrospirota</taxon>
        <taxon>Nitrospiria</taxon>
        <taxon>Nitrospirales</taxon>
        <taxon>Nitrospiraceae</taxon>
        <taxon>Nitrospira</taxon>
    </lineage>
</organism>
<evidence type="ECO:0000313" key="3">
    <source>
        <dbReference type="Proteomes" id="UP001179121"/>
    </source>
</evidence>
<evidence type="ECO:0000313" key="2">
    <source>
        <dbReference type="EMBL" id="CAI4029969.1"/>
    </source>
</evidence>
<dbReference type="KEGG" id="nti:DNFV4_00389"/>
<dbReference type="InterPro" id="IPR031305">
    <property type="entry name" value="Casein_CS"/>
</dbReference>
<sequence length="102" mass="11607">MKNRSRFCLLALAVACQGCSEGAKLLQVSEQGGVVVYPFRPETGSMTSTFRRDAIRLIEEQCGRRYTIVREGEARGRSRVHNVQGSQEIVQERRWGIQFECK</sequence>
<dbReference type="PROSITE" id="PS00306">
    <property type="entry name" value="CASEIN_ALPHA_BETA"/>
    <property type="match status" value="1"/>
</dbReference>
<dbReference type="EMBL" id="OX365700">
    <property type="protein sequence ID" value="CAI4029969.1"/>
    <property type="molecule type" value="Genomic_DNA"/>
</dbReference>
<keyword evidence="3" id="KW-1185">Reference proteome</keyword>